<comment type="caution">
    <text evidence="1">The sequence shown here is derived from an EMBL/GenBank/DDBJ whole genome shotgun (WGS) entry which is preliminary data.</text>
</comment>
<dbReference type="AlphaFoldDB" id="A0A7D9K518"/>
<feature type="non-terminal residue" evidence="1">
    <location>
        <position position="77"/>
    </location>
</feature>
<organism evidence="1 2">
    <name type="scientific">Paramuricea clavata</name>
    <name type="common">Red gorgonian</name>
    <name type="synonym">Violescent sea-whip</name>
    <dbReference type="NCBI Taxonomy" id="317549"/>
    <lineage>
        <taxon>Eukaryota</taxon>
        <taxon>Metazoa</taxon>
        <taxon>Cnidaria</taxon>
        <taxon>Anthozoa</taxon>
        <taxon>Octocorallia</taxon>
        <taxon>Malacalcyonacea</taxon>
        <taxon>Plexauridae</taxon>
        <taxon>Paramuricea</taxon>
    </lineage>
</organism>
<dbReference type="Proteomes" id="UP001152795">
    <property type="component" value="Unassembled WGS sequence"/>
</dbReference>
<keyword evidence="2" id="KW-1185">Reference proteome</keyword>
<reference evidence="1" key="1">
    <citation type="submission" date="2020-04" db="EMBL/GenBank/DDBJ databases">
        <authorList>
            <person name="Alioto T."/>
            <person name="Alioto T."/>
            <person name="Gomez Garrido J."/>
        </authorList>
    </citation>
    <scope>NUCLEOTIDE SEQUENCE</scope>
    <source>
        <strain evidence="1">A484AB</strain>
    </source>
</reference>
<protein>
    <submittedName>
        <fullName evidence="1">Uncharacterized protein</fullName>
    </submittedName>
</protein>
<evidence type="ECO:0000313" key="1">
    <source>
        <dbReference type="EMBL" id="CAB4041547.1"/>
    </source>
</evidence>
<proteinExistence type="predicted"/>
<name>A0A7D9K518_PARCT</name>
<gene>
    <name evidence="1" type="ORF">PACLA_8A003474</name>
</gene>
<feature type="non-terminal residue" evidence="1">
    <location>
        <position position="1"/>
    </location>
</feature>
<sequence>NPTVCRHLCHDNPELQNVQDRETAKTKDGITIRVTASTIRTSTVGTSTVGAKHDLVTSSGKGIESYEDIRHYRWSLH</sequence>
<accession>A0A7D9K518</accession>
<dbReference type="EMBL" id="CACRXK020028491">
    <property type="protein sequence ID" value="CAB4041547.1"/>
    <property type="molecule type" value="Genomic_DNA"/>
</dbReference>
<evidence type="ECO:0000313" key="2">
    <source>
        <dbReference type="Proteomes" id="UP001152795"/>
    </source>
</evidence>